<proteinExistence type="predicted"/>
<dbReference type="RefSeq" id="WP_266062681.1">
    <property type="nucleotide sequence ID" value="NZ_JAPKFM010000017.1"/>
</dbReference>
<dbReference type="EMBL" id="JAPKFM010000017">
    <property type="protein sequence ID" value="MCX2965597.1"/>
    <property type="molecule type" value="Genomic_DNA"/>
</dbReference>
<dbReference type="Proteomes" id="UP001143347">
    <property type="component" value="Unassembled WGS sequence"/>
</dbReference>
<comment type="caution">
    <text evidence="1">The sequence shown here is derived from an EMBL/GenBank/DDBJ whole genome shotgun (WGS) entry which is preliminary data.</text>
</comment>
<evidence type="ECO:0000313" key="1">
    <source>
        <dbReference type="EMBL" id="MCX2965597.1"/>
    </source>
</evidence>
<name>A0A9X3D6F5_9ACTN</name>
<organism evidence="1 2">
    <name type="scientific">Gordonia aquimaris</name>
    <dbReference type="NCBI Taxonomy" id="2984863"/>
    <lineage>
        <taxon>Bacteria</taxon>
        <taxon>Bacillati</taxon>
        <taxon>Actinomycetota</taxon>
        <taxon>Actinomycetes</taxon>
        <taxon>Mycobacteriales</taxon>
        <taxon>Gordoniaceae</taxon>
        <taxon>Gordonia</taxon>
    </lineage>
</organism>
<sequence length="107" mass="11799">MTTATYRNLSDRRDDVMMDRECIALLTGADVEDIPSAEALDWPAALLRNGRRRLKEYEAITGRSNPDIRDLLVHYAQRDGVELVRLVGEDMQTVVVAGPTPTGGDAA</sequence>
<protein>
    <submittedName>
        <fullName evidence="1">Uncharacterized protein</fullName>
    </submittedName>
</protein>
<reference evidence="1" key="1">
    <citation type="submission" date="2022-10" db="EMBL/GenBank/DDBJ databases">
        <title>WGS of marine actinomycetes from Thailand.</title>
        <authorList>
            <person name="Thawai C."/>
        </authorList>
    </citation>
    <scope>NUCLEOTIDE SEQUENCE</scope>
    <source>
        <strain evidence="1">SW21</strain>
    </source>
</reference>
<dbReference type="AlphaFoldDB" id="A0A9X3D6F5"/>
<keyword evidence="2" id="KW-1185">Reference proteome</keyword>
<gene>
    <name evidence="1" type="ORF">OSB52_16040</name>
</gene>
<accession>A0A9X3D6F5</accession>
<evidence type="ECO:0000313" key="2">
    <source>
        <dbReference type="Proteomes" id="UP001143347"/>
    </source>
</evidence>